<gene>
    <name evidence="1" type="ORF">S01H1_85833</name>
</gene>
<proteinExistence type="predicted"/>
<protein>
    <submittedName>
        <fullName evidence="1">Uncharacterized protein</fullName>
    </submittedName>
</protein>
<reference evidence="1" key="1">
    <citation type="journal article" date="2014" name="Front. Microbiol.">
        <title>High frequency of phylogenetically diverse reductive dehalogenase-homologous genes in deep subseafloor sedimentary metagenomes.</title>
        <authorList>
            <person name="Kawai M."/>
            <person name="Futagami T."/>
            <person name="Toyoda A."/>
            <person name="Takaki Y."/>
            <person name="Nishi S."/>
            <person name="Hori S."/>
            <person name="Arai W."/>
            <person name="Tsubouchi T."/>
            <person name="Morono Y."/>
            <person name="Uchiyama I."/>
            <person name="Ito T."/>
            <person name="Fujiyama A."/>
            <person name="Inagaki F."/>
            <person name="Takami H."/>
        </authorList>
    </citation>
    <scope>NUCLEOTIDE SEQUENCE</scope>
    <source>
        <strain evidence="1">Expedition CK06-06</strain>
    </source>
</reference>
<evidence type="ECO:0000313" key="1">
    <source>
        <dbReference type="EMBL" id="GAG42931.1"/>
    </source>
</evidence>
<dbReference type="EMBL" id="BARS01059124">
    <property type="protein sequence ID" value="GAG42931.1"/>
    <property type="molecule type" value="Genomic_DNA"/>
</dbReference>
<feature type="non-terminal residue" evidence="1">
    <location>
        <position position="1"/>
    </location>
</feature>
<sequence length="44" mass="4956">LVAVENETVVYSPIAFRRGLTMSVLSHVKFLPLRPKCPSWAVSR</sequence>
<name>X0Z2W7_9ZZZZ</name>
<comment type="caution">
    <text evidence="1">The sequence shown here is derived from an EMBL/GenBank/DDBJ whole genome shotgun (WGS) entry which is preliminary data.</text>
</comment>
<dbReference type="AlphaFoldDB" id="X0Z2W7"/>
<accession>X0Z2W7</accession>
<organism evidence="1">
    <name type="scientific">marine sediment metagenome</name>
    <dbReference type="NCBI Taxonomy" id="412755"/>
    <lineage>
        <taxon>unclassified sequences</taxon>
        <taxon>metagenomes</taxon>
        <taxon>ecological metagenomes</taxon>
    </lineage>
</organism>